<evidence type="ECO:0000313" key="2">
    <source>
        <dbReference type="Proteomes" id="UP001642540"/>
    </source>
</evidence>
<keyword evidence="2" id="KW-1185">Reference proteome</keyword>
<comment type="caution">
    <text evidence="1">The sequence shown here is derived from an EMBL/GenBank/DDBJ whole genome shotgun (WGS) entry which is preliminary data.</text>
</comment>
<sequence>MSWRKGPSYQKECVQYKCTNSRSCDRTWTSSHSWRQCRKYCSECKTEGVAIGILDRKLNLDNFKCQSCGRFWQSKHIHKNDDNQESVQQQQCKCGESVSANGGEKRYCRHYGWKCPKVECGQHWNNLSFDREFIQRCVKCGSPGVIIGLSSDVHSGPHKVKHCEMCQDLIRNGNPDGCVKAKKVGCFVNRTQGVGGSSNTMSKLQVIERSQWLKYNQGKM</sequence>
<organism evidence="1 2">
    <name type="scientific">Orchesella dallaii</name>
    <dbReference type="NCBI Taxonomy" id="48710"/>
    <lineage>
        <taxon>Eukaryota</taxon>
        <taxon>Metazoa</taxon>
        <taxon>Ecdysozoa</taxon>
        <taxon>Arthropoda</taxon>
        <taxon>Hexapoda</taxon>
        <taxon>Collembola</taxon>
        <taxon>Entomobryomorpha</taxon>
        <taxon>Entomobryoidea</taxon>
        <taxon>Orchesellidae</taxon>
        <taxon>Orchesellinae</taxon>
        <taxon>Orchesella</taxon>
    </lineage>
</organism>
<dbReference type="Proteomes" id="UP001642540">
    <property type="component" value="Unassembled WGS sequence"/>
</dbReference>
<protein>
    <submittedName>
        <fullName evidence="1">Uncharacterized protein</fullName>
    </submittedName>
</protein>
<name>A0ABP1Q720_9HEXA</name>
<accession>A0ABP1Q720</accession>
<evidence type="ECO:0000313" key="1">
    <source>
        <dbReference type="EMBL" id="CAL8091949.1"/>
    </source>
</evidence>
<reference evidence="1 2" key="1">
    <citation type="submission" date="2024-08" db="EMBL/GenBank/DDBJ databases">
        <authorList>
            <person name="Cucini C."/>
            <person name="Frati F."/>
        </authorList>
    </citation>
    <scope>NUCLEOTIDE SEQUENCE [LARGE SCALE GENOMIC DNA]</scope>
</reference>
<dbReference type="EMBL" id="CAXLJM020000025">
    <property type="protein sequence ID" value="CAL8091949.1"/>
    <property type="molecule type" value="Genomic_DNA"/>
</dbReference>
<proteinExistence type="predicted"/>
<gene>
    <name evidence="1" type="ORF">ODALV1_LOCUS8072</name>
</gene>